<proteinExistence type="predicted"/>
<accession>X1PX54</accession>
<dbReference type="AlphaFoldDB" id="X1PX54"/>
<protein>
    <submittedName>
        <fullName evidence="1">Uncharacterized protein</fullName>
    </submittedName>
</protein>
<organism evidence="1">
    <name type="scientific">marine sediment metagenome</name>
    <dbReference type="NCBI Taxonomy" id="412755"/>
    <lineage>
        <taxon>unclassified sequences</taxon>
        <taxon>metagenomes</taxon>
        <taxon>ecological metagenomes</taxon>
    </lineage>
</organism>
<dbReference type="EMBL" id="BARW01000198">
    <property type="protein sequence ID" value="GAI60887.1"/>
    <property type="molecule type" value="Genomic_DNA"/>
</dbReference>
<name>X1PX54_9ZZZZ</name>
<evidence type="ECO:0000313" key="1">
    <source>
        <dbReference type="EMBL" id="GAI60887.1"/>
    </source>
</evidence>
<comment type="caution">
    <text evidence="1">The sequence shown here is derived from an EMBL/GenBank/DDBJ whole genome shotgun (WGS) entry which is preliminary data.</text>
</comment>
<gene>
    <name evidence="1" type="ORF">S12H4_01112</name>
</gene>
<sequence length="63" mass="6755">MTTVEAYELGFELGQLARAGEFPMVAPLELSIPPDISVSPSLTGAYRLGYQTGIIGRMTKIPV</sequence>
<reference evidence="1" key="1">
    <citation type="journal article" date="2014" name="Front. Microbiol.">
        <title>High frequency of phylogenetically diverse reductive dehalogenase-homologous genes in deep subseafloor sedimentary metagenomes.</title>
        <authorList>
            <person name="Kawai M."/>
            <person name="Futagami T."/>
            <person name="Toyoda A."/>
            <person name="Takaki Y."/>
            <person name="Nishi S."/>
            <person name="Hori S."/>
            <person name="Arai W."/>
            <person name="Tsubouchi T."/>
            <person name="Morono Y."/>
            <person name="Uchiyama I."/>
            <person name="Ito T."/>
            <person name="Fujiyama A."/>
            <person name="Inagaki F."/>
            <person name="Takami H."/>
        </authorList>
    </citation>
    <scope>NUCLEOTIDE SEQUENCE</scope>
    <source>
        <strain evidence="1">Expedition CK06-06</strain>
    </source>
</reference>